<feature type="zinc finger region" description="C3H1-type" evidence="4">
    <location>
        <begin position="85"/>
        <end position="112"/>
    </location>
</feature>
<evidence type="ECO:0000256" key="1">
    <source>
        <dbReference type="ARBA" id="ARBA00022723"/>
    </source>
</evidence>
<dbReference type="Gene3D" id="4.10.1000.10">
    <property type="entry name" value="Zinc finger, CCCH-type"/>
    <property type="match status" value="1"/>
</dbReference>
<feature type="compositionally biased region" description="Acidic residues" evidence="5">
    <location>
        <begin position="345"/>
        <end position="355"/>
    </location>
</feature>
<dbReference type="SMART" id="SM00356">
    <property type="entry name" value="ZnF_C3H1"/>
    <property type="match status" value="2"/>
</dbReference>
<dbReference type="Pfam" id="PF00642">
    <property type="entry name" value="zf-CCCH"/>
    <property type="match status" value="1"/>
</dbReference>
<evidence type="ECO:0000256" key="4">
    <source>
        <dbReference type="PROSITE-ProRule" id="PRU00723"/>
    </source>
</evidence>
<evidence type="ECO:0000256" key="3">
    <source>
        <dbReference type="ARBA" id="ARBA00022833"/>
    </source>
</evidence>
<dbReference type="Proteomes" id="UP000751190">
    <property type="component" value="Unassembled WGS sequence"/>
</dbReference>
<protein>
    <recommendedName>
        <fullName evidence="6">C3H1-type domain-containing protein</fullName>
    </recommendedName>
</protein>
<feature type="compositionally biased region" description="Basic and acidic residues" evidence="5">
    <location>
        <begin position="1"/>
        <end position="20"/>
    </location>
</feature>
<evidence type="ECO:0000256" key="5">
    <source>
        <dbReference type="SAM" id="MobiDB-lite"/>
    </source>
</evidence>
<dbReference type="EMBL" id="JAGTXO010000063">
    <property type="protein sequence ID" value="KAG8457795.1"/>
    <property type="molecule type" value="Genomic_DNA"/>
</dbReference>
<dbReference type="AlphaFoldDB" id="A0A8J5XBU0"/>
<dbReference type="GO" id="GO:0005829">
    <property type="term" value="C:cytosol"/>
    <property type="evidence" value="ECO:0007669"/>
    <property type="project" value="TreeGrafter"/>
</dbReference>
<feature type="compositionally biased region" description="Basic and acidic residues" evidence="5">
    <location>
        <begin position="42"/>
        <end position="62"/>
    </location>
</feature>
<sequence>MPPKGKAESAKAKKVEDKTFGMKNKNKSKVVQQYIKQISVEHVSRDDARKRKEKEDRERERIEQAERDAVFKPVITQSKAPVGADPKSVVCAFFKEGKCTKGSKCKFSHDLSIERKAARINIYADKREDIYKDQESLEKAIKDREGGQGRRCATDIICKHFLDAVERRQYGWVWTCPNGGDKCQYRHALPAGYKLRSELEAEKLLAADAEGPSVEDDIERQRSELKVRTPLTYDMFLAWRERKKREASEKDDNLLKEAREARAKGKAVTLSGRALFQFDPSLFGDEPNGGAGGGGGGGGEDAWLAAYKAKRQKDDGEDDDDEAEADYGRSGAHPLYDPAAQNEPADNDSDAGDDGADGHEAGGELEWFCDGCEGDILTDFRFDCPVCDDEFCYCEACEADPAKAHAHTLVRRARHLPHASSERGRGADGGADAQRARIDGGASGSGARADALNLNAVDESLFDDGDGDDDE</sequence>
<dbReference type="PROSITE" id="PS50103">
    <property type="entry name" value="ZF_C3H1"/>
    <property type="match status" value="2"/>
</dbReference>
<feature type="domain" description="C3H1-type" evidence="6">
    <location>
        <begin position="85"/>
        <end position="112"/>
    </location>
</feature>
<feature type="region of interest" description="Disordered" evidence="5">
    <location>
        <begin position="310"/>
        <end position="359"/>
    </location>
</feature>
<dbReference type="OrthoDB" id="278280at2759"/>
<dbReference type="InterPro" id="IPR036855">
    <property type="entry name" value="Znf_CCCH_sf"/>
</dbReference>
<feature type="compositionally biased region" description="Acidic residues" evidence="5">
    <location>
        <begin position="315"/>
        <end position="325"/>
    </location>
</feature>
<feature type="zinc finger region" description="C3H1-type" evidence="4">
    <location>
        <begin position="157"/>
        <end position="190"/>
    </location>
</feature>
<organism evidence="7 8">
    <name type="scientific">Diacronema lutheri</name>
    <name type="common">Unicellular marine alga</name>
    <name type="synonym">Monochrysis lutheri</name>
    <dbReference type="NCBI Taxonomy" id="2081491"/>
    <lineage>
        <taxon>Eukaryota</taxon>
        <taxon>Haptista</taxon>
        <taxon>Haptophyta</taxon>
        <taxon>Pavlovophyceae</taxon>
        <taxon>Pavlovales</taxon>
        <taxon>Pavlovaceae</taxon>
        <taxon>Diacronema</taxon>
    </lineage>
</organism>
<accession>A0A8J5XBU0</accession>
<dbReference type="GO" id="GO:0002181">
    <property type="term" value="P:cytoplasmic translation"/>
    <property type="evidence" value="ECO:0007669"/>
    <property type="project" value="TreeGrafter"/>
</dbReference>
<feature type="domain" description="C3H1-type" evidence="6">
    <location>
        <begin position="157"/>
        <end position="190"/>
    </location>
</feature>
<evidence type="ECO:0000313" key="7">
    <source>
        <dbReference type="EMBL" id="KAG8457795.1"/>
    </source>
</evidence>
<feature type="region of interest" description="Disordered" evidence="5">
    <location>
        <begin position="41"/>
        <end position="62"/>
    </location>
</feature>
<keyword evidence="1 4" id="KW-0479">Metal-binding</keyword>
<dbReference type="InterPro" id="IPR000571">
    <property type="entry name" value="Znf_CCCH"/>
</dbReference>
<reference evidence="7" key="1">
    <citation type="submission" date="2021-05" db="EMBL/GenBank/DDBJ databases">
        <title>The genome of the haptophyte Pavlova lutheri (Diacronema luteri, Pavlovales) - a model for lipid biosynthesis in eukaryotic algae.</title>
        <authorList>
            <person name="Hulatt C.J."/>
            <person name="Posewitz M.C."/>
        </authorList>
    </citation>
    <scope>NUCLEOTIDE SEQUENCE</scope>
    <source>
        <strain evidence="7">NIVA-4/92</strain>
    </source>
</reference>
<dbReference type="GO" id="GO:0003729">
    <property type="term" value="F:mRNA binding"/>
    <property type="evidence" value="ECO:0007669"/>
    <property type="project" value="TreeGrafter"/>
</dbReference>
<comment type="caution">
    <text evidence="7">The sequence shown here is derived from an EMBL/GenBank/DDBJ whole genome shotgun (WGS) entry which is preliminary data.</text>
</comment>
<gene>
    <name evidence="7" type="ORF">KFE25_005808</name>
</gene>
<dbReference type="SUPFAM" id="SSF57850">
    <property type="entry name" value="RING/U-box"/>
    <property type="match status" value="1"/>
</dbReference>
<dbReference type="SUPFAM" id="SSF90229">
    <property type="entry name" value="CCCH zinc finger"/>
    <property type="match status" value="1"/>
</dbReference>
<evidence type="ECO:0000313" key="8">
    <source>
        <dbReference type="Proteomes" id="UP000751190"/>
    </source>
</evidence>
<feature type="region of interest" description="Disordered" evidence="5">
    <location>
        <begin position="416"/>
        <end position="451"/>
    </location>
</feature>
<dbReference type="GO" id="GO:0008270">
    <property type="term" value="F:zinc ion binding"/>
    <property type="evidence" value="ECO:0007669"/>
    <property type="project" value="UniProtKB-KW"/>
</dbReference>
<feature type="region of interest" description="Disordered" evidence="5">
    <location>
        <begin position="1"/>
        <end position="28"/>
    </location>
</feature>
<dbReference type="PANTHER" id="PTHR12681">
    <property type="entry name" value="ZINC FINGER-CONTAINING PROTEIN P48ZNF"/>
    <property type="match status" value="1"/>
</dbReference>
<evidence type="ECO:0000259" key="6">
    <source>
        <dbReference type="PROSITE" id="PS50103"/>
    </source>
</evidence>
<name>A0A8J5XBU0_DIALT</name>
<dbReference type="InterPro" id="IPR032378">
    <property type="entry name" value="ZC3H15/TMA46_C"/>
</dbReference>
<keyword evidence="2 4" id="KW-0863">Zinc-finger</keyword>
<keyword evidence="3 4" id="KW-0862">Zinc</keyword>
<evidence type="ECO:0000256" key="2">
    <source>
        <dbReference type="ARBA" id="ARBA00022771"/>
    </source>
</evidence>
<keyword evidence="8" id="KW-1185">Reference proteome</keyword>
<dbReference type="Pfam" id="PF16543">
    <property type="entry name" value="DFRP_C"/>
    <property type="match status" value="1"/>
</dbReference>
<dbReference type="Gene3D" id="6.20.400.10">
    <property type="match status" value="1"/>
</dbReference>
<dbReference type="PANTHER" id="PTHR12681:SF0">
    <property type="entry name" value="ZINC FINGER CCCH DOMAIN-CONTAINING PROTEIN 15"/>
    <property type="match status" value="1"/>
</dbReference>
<proteinExistence type="predicted"/>